<dbReference type="PROSITE" id="PS50932">
    <property type="entry name" value="HTH_LACI_2"/>
    <property type="match status" value="1"/>
</dbReference>
<comment type="caution">
    <text evidence="6">The sequence shown here is derived from an EMBL/GenBank/DDBJ whole genome shotgun (WGS) entry which is preliminary data.</text>
</comment>
<accession>A0ABQ1S0F7</accession>
<keyword evidence="2" id="KW-0805">Transcription regulation</keyword>
<dbReference type="Pfam" id="PF00356">
    <property type="entry name" value="LacI"/>
    <property type="match status" value="1"/>
</dbReference>
<dbReference type="PANTHER" id="PTHR30146">
    <property type="entry name" value="LACI-RELATED TRANSCRIPTIONAL REPRESSOR"/>
    <property type="match status" value="1"/>
</dbReference>
<feature type="domain" description="HTH lacI-type" evidence="5">
    <location>
        <begin position="2"/>
        <end position="58"/>
    </location>
</feature>
<name>A0ABQ1S0F7_9MICO</name>
<gene>
    <name evidence="6" type="ORF">GCM10007269_34800</name>
</gene>
<evidence type="ECO:0000313" key="7">
    <source>
        <dbReference type="Proteomes" id="UP000629365"/>
    </source>
</evidence>
<dbReference type="EMBL" id="BMCM01000007">
    <property type="protein sequence ID" value="GGD89162.1"/>
    <property type="molecule type" value="Genomic_DNA"/>
</dbReference>
<dbReference type="PANTHER" id="PTHR30146:SF148">
    <property type="entry name" value="HTH-TYPE TRANSCRIPTIONAL REPRESSOR PURR-RELATED"/>
    <property type="match status" value="1"/>
</dbReference>
<evidence type="ECO:0000256" key="4">
    <source>
        <dbReference type="ARBA" id="ARBA00023163"/>
    </source>
</evidence>
<dbReference type="CDD" id="cd01392">
    <property type="entry name" value="HTH_LacI"/>
    <property type="match status" value="1"/>
</dbReference>
<dbReference type="RefSeq" id="WP_188438006.1">
    <property type="nucleotide sequence ID" value="NZ_BMCM01000007.1"/>
</dbReference>
<dbReference type="InterPro" id="IPR028082">
    <property type="entry name" value="Peripla_BP_I"/>
</dbReference>
<sequence length="341" mass="36448">MITLKDLAAAVGVSASAVSLVLNDRHEGRVNAQTAQRIRTTASEMGYIPNVLARGLRTKRTHTIGLLSDGVASVPFAGRMLEGVQASAWDAGYLAMIIDTTNRPELVAQSSKSLLQRDIEAMIIAADYHRVIDVPSVPPTIPVVVLDGIPDDPATADCVVPDEAGGAYAAVSHLLEAGHRRIGFCTVGGERFIASKLRFDGYERALTEYGVDVDLAMILSLPDPSTSHAVEPLREMLSSDDRPSAVFCFSDQIAFAVYQVCTDLGLRIPEDLSVIGFDDQEFIADALRPGLTTVQLPHHAMGAWAAQRVIGRIRAEAVGPPISVRVPCPLVERASVGPPAH</sequence>
<keyword evidence="3" id="KW-0238">DNA-binding</keyword>
<dbReference type="Pfam" id="PF13377">
    <property type="entry name" value="Peripla_BP_3"/>
    <property type="match status" value="1"/>
</dbReference>
<dbReference type="SUPFAM" id="SSF47413">
    <property type="entry name" value="lambda repressor-like DNA-binding domains"/>
    <property type="match status" value="1"/>
</dbReference>
<dbReference type="Proteomes" id="UP000629365">
    <property type="component" value="Unassembled WGS sequence"/>
</dbReference>
<proteinExistence type="predicted"/>
<dbReference type="SUPFAM" id="SSF53822">
    <property type="entry name" value="Periplasmic binding protein-like I"/>
    <property type="match status" value="1"/>
</dbReference>
<organism evidence="6 7">
    <name type="scientific">Microbacterium murale</name>
    <dbReference type="NCBI Taxonomy" id="1081040"/>
    <lineage>
        <taxon>Bacteria</taxon>
        <taxon>Bacillati</taxon>
        <taxon>Actinomycetota</taxon>
        <taxon>Actinomycetes</taxon>
        <taxon>Micrococcales</taxon>
        <taxon>Microbacteriaceae</taxon>
        <taxon>Microbacterium</taxon>
    </lineage>
</organism>
<keyword evidence="1" id="KW-0678">Repressor</keyword>
<evidence type="ECO:0000256" key="2">
    <source>
        <dbReference type="ARBA" id="ARBA00023015"/>
    </source>
</evidence>
<protein>
    <submittedName>
        <fullName evidence="6">Alanine racemase</fullName>
    </submittedName>
</protein>
<dbReference type="SMART" id="SM00354">
    <property type="entry name" value="HTH_LACI"/>
    <property type="match status" value="1"/>
</dbReference>
<evidence type="ECO:0000313" key="6">
    <source>
        <dbReference type="EMBL" id="GGD89162.1"/>
    </source>
</evidence>
<keyword evidence="4" id="KW-0804">Transcription</keyword>
<dbReference type="CDD" id="cd06288">
    <property type="entry name" value="PBP1_sucrose_transcription_regulator"/>
    <property type="match status" value="1"/>
</dbReference>
<evidence type="ECO:0000256" key="3">
    <source>
        <dbReference type="ARBA" id="ARBA00023125"/>
    </source>
</evidence>
<evidence type="ECO:0000259" key="5">
    <source>
        <dbReference type="PROSITE" id="PS50932"/>
    </source>
</evidence>
<reference evidence="7" key="1">
    <citation type="journal article" date="2019" name="Int. J. Syst. Evol. Microbiol.">
        <title>The Global Catalogue of Microorganisms (GCM) 10K type strain sequencing project: providing services to taxonomists for standard genome sequencing and annotation.</title>
        <authorList>
            <consortium name="The Broad Institute Genomics Platform"/>
            <consortium name="The Broad Institute Genome Sequencing Center for Infectious Disease"/>
            <person name="Wu L."/>
            <person name="Ma J."/>
        </authorList>
    </citation>
    <scope>NUCLEOTIDE SEQUENCE [LARGE SCALE GENOMIC DNA]</scope>
    <source>
        <strain evidence="7">CCM 7640</strain>
    </source>
</reference>
<dbReference type="Gene3D" id="3.40.50.2300">
    <property type="match status" value="2"/>
</dbReference>
<evidence type="ECO:0000256" key="1">
    <source>
        <dbReference type="ARBA" id="ARBA00022491"/>
    </source>
</evidence>
<keyword evidence="7" id="KW-1185">Reference proteome</keyword>
<dbReference type="InterPro" id="IPR046335">
    <property type="entry name" value="LacI/GalR-like_sensor"/>
</dbReference>
<dbReference type="Gene3D" id="1.10.260.40">
    <property type="entry name" value="lambda repressor-like DNA-binding domains"/>
    <property type="match status" value="1"/>
</dbReference>
<dbReference type="InterPro" id="IPR000843">
    <property type="entry name" value="HTH_LacI"/>
</dbReference>
<dbReference type="InterPro" id="IPR010982">
    <property type="entry name" value="Lambda_DNA-bd_dom_sf"/>
</dbReference>